<protein>
    <submittedName>
        <fullName evidence="1">Uncharacterized protein</fullName>
    </submittedName>
</protein>
<reference evidence="1" key="2">
    <citation type="journal article" date="2015" name="Data Brief">
        <title>Shoot transcriptome of the giant reed, Arundo donax.</title>
        <authorList>
            <person name="Barrero R.A."/>
            <person name="Guerrero F.D."/>
            <person name="Moolhuijzen P."/>
            <person name="Goolsby J.A."/>
            <person name="Tidwell J."/>
            <person name="Bellgard S.E."/>
            <person name="Bellgard M.I."/>
        </authorList>
    </citation>
    <scope>NUCLEOTIDE SEQUENCE</scope>
    <source>
        <tissue evidence="1">Shoot tissue taken approximately 20 cm above the soil surface</tissue>
    </source>
</reference>
<name>A0A0A9EFK5_ARUDO</name>
<dbReference type="EMBL" id="GBRH01201295">
    <property type="protein sequence ID" value="JAD96600.1"/>
    <property type="molecule type" value="Transcribed_RNA"/>
</dbReference>
<proteinExistence type="predicted"/>
<organism evidence="1">
    <name type="scientific">Arundo donax</name>
    <name type="common">Giant reed</name>
    <name type="synonym">Donax arundinaceus</name>
    <dbReference type="NCBI Taxonomy" id="35708"/>
    <lineage>
        <taxon>Eukaryota</taxon>
        <taxon>Viridiplantae</taxon>
        <taxon>Streptophyta</taxon>
        <taxon>Embryophyta</taxon>
        <taxon>Tracheophyta</taxon>
        <taxon>Spermatophyta</taxon>
        <taxon>Magnoliopsida</taxon>
        <taxon>Liliopsida</taxon>
        <taxon>Poales</taxon>
        <taxon>Poaceae</taxon>
        <taxon>PACMAD clade</taxon>
        <taxon>Arundinoideae</taxon>
        <taxon>Arundineae</taxon>
        <taxon>Arundo</taxon>
    </lineage>
</organism>
<reference evidence="1" key="1">
    <citation type="submission" date="2014-09" db="EMBL/GenBank/DDBJ databases">
        <authorList>
            <person name="Magalhaes I.L.F."/>
            <person name="Oliveira U."/>
            <person name="Santos F.R."/>
            <person name="Vidigal T.H.D.A."/>
            <person name="Brescovit A.D."/>
            <person name="Santos A.J."/>
        </authorList>
    </citation>
    <scope>NUCLEOTIDE SEQUENCE</scope>
    <source>
        <tissue evidence="1">Shoot tissue taken approximately 20 cm above the soil surface</tissue>
    </source>
</reference>
<dbReference type="AlphaFoldDB" id="A0A0A9EFK5"/>
<sequence>MVKVSVCVCVKRERVTRKGGEPGREDVRVRECICNFACQSP</sequence>
<accession>A0A0A9EFK5</accession>
<evidence type="ECO:0000313" key="1">
    <source>
        <dbReference type="EMBL" id="JAD96600.1"/>
    </source>
</evidence>